<dbReference type="Gene3D" id="1.10.1660.10">
    <property type="match status" value="1"/>
</dbReference>
<dbReference type="GO" id="GO:0003677">
    <property type="term" value="F:DNA binding"/>
    <property type="evidence" value="ECO:0007669"/>
    <property type="project" value="UniProtKB-KW"/>
</dbReference>
<evidence type="ECO:0000256" key="1">
    <source>
        <dbReference type="ARBA" id="ARBA00023125"/>
    </source>
</evidence>
<keyword evidence="4" id="KW-1185">Reference proteome</keyword>
<name>A0A1E3KY52_9BACL</name>
<organism evidence="3 4">
    <name type="scientific">Paenibacillus nuruki</name>
    <dbReference type="NCBI Taxonomy" id="1886670"/>
    <lineage>
        <taxon>Bacteria</taxon>
        <taxon>Bacillati</taxon>
        <taxon>Bacillota</taxon>
        <taxon>Bacilli</taxon>
        <taxon>Bacillales</taxon>
        <taxon>Paenibacillaceae</taxon>
        <taxon>Paenibacillus</taxon>
    </lineage>
</organism>
<evidence type="ECO:0000313" key="4">
    <source>
        <dbReference type="Proteomes" id="UP000094578"/>
    </source>
</evidence>
<dbReference type="AlphaFoldDB" id="A0A1E3KY52"/>
<dbReference type="RefSeq" id="WP_069329579.1">
    <property type="nucleotide sequence ID" value="NZ_MDER01000086.1"/>
</dbReference>
<reference evidence="3 4" key="1">
    <citation type="submission" date="2016-08" db="EMBL/GenBank/DDBJ databases">
        <title>Genome sequencing of Paenibacillus sp. TI45-13ar, isolated from Korean traditional nuruk.</title>
        <authorList>
            <person name="Kim S.-J."/>
        </authorList>
    </citation>
    <scope>NUCLEOTIDE SEQUENCE [LARGE SCALE GENOMIC DNA]</scope>
    <source>
        <strain evidence="3 4">TI45-13ar</strain>
    </source>
</reference>
<dbReference type="PROSITE" id="PS50937">
    <property type="entry name" value="HTH_MERR_2"/>
    <property type="match status" value="1"/>
</dbReference>
<dbReference type="InterPro" id="IPR000551">
    <property type="entry name" value="MerR-type_HTH_dom"/>
</dbReference>
<dbReference type="Proteomes" id="UP000094578">
    <property type="component" value="Unassembled WGS sequence"/>
</dbReference>
<dbReference type="PANTHER" id="PTHR30204:SF58">
    <property type="entry name" value="HTH-TYPE TRANSCRIPTIONAL REGULATOR YFMP"/>
    <property type="match status" value="1"/>
</dbReference>
<comment type="caution">
    <text evidence="3">The sequence shown here is derived from an EMBL/GenBank/DDBJ whole genome shotgun (WGS) entry which is preliminary data.</text>
</comment>
<evidence type="ECO:0000259" key="2">
    <source>
        <dbReference type="PROSITE" id="PS50937"/>
    </source>
</evidence>
<proteinExistence type="predicted"/>
<evidence type="ECO:0000313" key="3">
    <source>
        <dbReference type="EMBL" id="ODP26426.1"/>
    </source>
</evidence>
<dbReference type="Pfam" id="PF13411">
    <property type="entry name" value="MerR_1"/>
    <property type="match status" value="1"/>
</dbReference>
<dbReference type="STRING" id="1886670.PTI45_04266"/>
<dbReference type="SUPFAM" id="SSF46955">
    <property type="entry name" value="Putative DNA-binding domain"/>
    <property type="match status" value="1"/>
</dbReference>
<dbReference type="GO" id="GO:0003700">
    <property type="term" value="F:DNA-binding transcription factor activity"/>
    <property type="evidence" value="ECO:0007669"/>
    <property type="project" value="InterPro"/>
</dbReference>
<sequence>MTLYKIDEVATACNLTKRTLRYYEEIGLVSPQRSEGGTRLYSQTDIDRLKKIINARDVLGFSLQELQHYVKVTEMLNDQREQYRNTTDEEERRQQLIEMNKTLDQQLHMVDEKLSRIYAFKADAELLRQRIQEGLAKLN</sequence>
<dbReference type="SMART" id="SM00422">
    <property type="entry name" value="HTH_MERR"/>
    <property type="match status" value="1"/>
</dbReference>
<protein>
    <submittedName>
        <fullName evidence="3">HTH-type transcriptional regulator TnrA</fullName>
    </submittedName>
</protein>
<dbReference type="PANTHER" id="PTHR30204">
    <property type="entry name" value="REDOX-CYCLING DRUG-SENSING TRANSCRIPTIONAL ACTIVATOR SOXR"/>
    <property type="match status" value="1"/>
</dbReference>
<accession>A0A1E3KY52</accession>
<dbReference type="PATRIC" id="fig|1886670.3.peg.4297"/>
<dbReference type="InterPro" id="IPR009061">
    <property type="entry name" value="DNA-bd_dom_put_sf"/>
</dbReference>
<feature type="domain" description="HTH merR-type" evidence="2">
    <location>
        <begin position="3"/>
        <end position="72"/>
    </location>
</feature>
<dbReference type="InterPro" id="IPR047057">
    <property type="entry name" value="MerR_fam"/>
</dbReference>
<dbReference type="EMBL" id="MDER01000086">
    <property type="protein sequence ID" value="ODP26426.1"/>
    <property type="molecule type" value="Genomic_DNA"/>
</dbReference>
<gene>
    <name evidence="3" type="ORF">PTI45_04266</name>
</gene>
<keyword evidence="1" id="KW-0238">DNA-binding</keyword>